<dbReference type="AlphaFoldDB" id="A0A928VML3"/>
<dbReference type="Proteomes" id="UP000625316">
    <property type="component" value="Unassembled WGS sequence"/>
</dbReference>
<dbReference type="PIRSF" id="PIRSF006639">
    <property type="entry name" value="UCP006639_pph"/>
    <property type="match status" value="1"/>
</dbReference>
<name>A0A928VML3_9CYAN</name>
<accession>A0A928VML3</accession>
<evidence type="ECO:0000313" key="2">
    <source>
        <dbReference type="Proteomes" id="UP000625316"/>
    </source>
</evidence>
<dbReference type="RefSeq" id="WP_264325213.1">
    <property type="nucleotide sequence ID" value="NZ_JADEXQ010000035.1"/>
</dbReference>
<dbReference type="InterPro" id="IPR011379">
    <property type="entry name" value="MazG-related_GP37"/>
</dbReference>
<sequence length="154" mass="17108">MDLATYQTASRQTALYPDRDSNLWYPTLGLIGEFQEWKLATGDDKPKEAGDVAWYCAQICSELKTDIDTALTHTNPDLSEAEILMLLAEGVKKWHRDGGDDTKRTNILTAVGCIWTTAVQQATIAQTTDLLQANIDKLRDRQARGVLHGSGDNR</sequence>
<gene>
    <name evidence="1" type="ORF">IQ266_11655</name>
</gene>
<protein>
    <submittedName>
        <fullName evidence="1">Uncharacterized protein</fullName>
    </submittedName>
</protein>
<keyword evidence="2" id="KW-1185">Reference proteome</keyword>
<proteinExistence type="predicted"/>
<dbReference type="EMBL" id="JADEXQ010000035">
    <property type="protein sequence ID" value="MBE9030387.1"/>
    <property type="molecule type" value="Genomic_DNA"/>
</dbReference>
<comment type="caution">
    <text evidence="1">The sequence shown here is derived from an EMBL/GenBank/DDBJ whole genome shotgun (WGS) entry which is preliminary data.</text>
</comment>
<reference evidence="1" key="1">
    <citation type="submission" date="2020-10" db="EMBL/GenBank/DDBJ databases">
        <authorList>
            <person name="Castelo-Branco R."/>
            <person name="Eusebio N."/>
            <person name="Adriana R."/>
            <person name="Vieira A."/>
            <person name="Brugerolle De Fraissinette N."/>
            <person name="Rezende De Castro R."/>
            <person name="Schneider M.P."/>
            <person name="Vasconcelos V."/>
            <person name="Leao P.N."/>
        </authorList>
    </citation>
    <scope>NUCLEOTIDE SEQUENCE</scope>
    <source>
        <strain evidence="1">LEGE 11480</strain>
    </source>
</reference>
<evidence type="ECO:0000313" key="1">
    <source>
        <dbReference type="EMBL" id="MBE9030387.1"/>
    </source>
</evidence>
<organism evidence="1 2">
    <name type="scientific">Romeriopsis navalis LEGE 11480</name>
    <dbReference type="NCBI Taxonomy" id="2777977"/>
    <lineage>
        <taxon>Bacteria</taxon>
        <taxon>Bacillati</taxon>
        <taxon>Cyanobacteriota</taxon>
        <taxon>Cyanophyceae</taxon>
        <taxon>Leptolyngbyales</taxon>
        <taxon>Leptolyngbyaceae</taxon>
        <taxon>Romeriopsis</taxon>
        <taxon>Romeriopsis navalis</taxon>
    </lineage>
</organism>
<dbReference type="SUPFAM" id="SSF101386">
    <property type="entry name" value="all-alpha NTP pyrophosphatases"/>
    <property type="match status" value="1"/>
</dbReference>